<comment type="caution">
    <text evidence="6">The sequence shown here is derived from an EMBL/GenBank/DDBJ whole genome shotgun (WGS) entry which is preliminary data.</text>
</comment>
<dbReference type="Gene3D" id="3.30.420.10">
    <property type="entry name" value="Ribonuclease H-like superfamily/Ribonuclease H"/>
    <property type="match status" value="1"/>
</dbReference>
<dbReference type="CDD" id="cd06127">
    <property type="entry name" value="DEDDh"/>
    <property type="match status" value="1"/>
</dbReference>
<evidence type="ECO:0000259" key="5">
    <source>
        <dbReference type="SMART" id="SM00479"/>
    </source>
</evidence>
<dbReference type="SUPFAM" id="SSF53098">
    <property type="entry name" value="Ribonuclease H-like"/>
    <property type="match status" value="1"/>
</dbReference>
<dbReference type="Proteomes" id="UP000620266">
    <property type="component" value="Unassembled WGS sequence"/>
</dbReference>
<dbReference type="Pfam" id="PF00929">
    <property type="entry name" value="RNase_T"/>
    <property type="match status" value="1"/>
</dbReference>
<accession>A0A8J2XUP7</accession>
<evidence type="ECO:0000256" key="4">
    <source>
        <dbReference type="ARBA" id="ARBA00049244"/>
    </source>
</evidence>
<dbReference type="SMART" id="SM00479">
    <property type="entry name" value="EXOIII"/>
    <property type="match status" value="1"/>
</dbReference>
<gene>
    <name evidence="6" type="ORF">GCM10007205_04290</name>
</gene>
<dbReference type="NCBIfam" id="TIGR00573">
    <property type="entry name" value="dnaq"/>
    <property type="match status" value="1"/>
</dbReference>
<comment type="function">
    <text evidence="2">DNA polymerase III is a complex, multichain enzyme responsible for most of the replicative synthesis in bacteria. The epsilon subunit contain the editing function and is a proofreading 3'-5' exonuclease.</text>
</comment>
<dbReference type="InterPro" id="IPR012337">
    <property type="entry name" value="RNaseH-like_sf"/>
</dbReference>
<evidence type="ECO:0000256" key="3">
    <source>
        <dbReference type="ARBA" id="ARBA00026073"/>
    </source>
</evidence>
<name>A0A8J2XUP7_9BURK</name>
<dbReference type="AlphaFoldDB" id="A0A8J2XUP7"/>
<evidence type="ECO:0000313" key="6">
    <source>
        <dbReference type="EMBL" id="GGB98136.1"/>
    </source>
</evidence>
<organism evidence="6 7">
    <name type="scientific">Oxalicibacterium flavum</name>
    <dbReference type="NCBI Taxonomy" id="179467"/>
    <lineage>
        <taxon>Bacteria</taxon>
        <taxon>Pseudomonadati</taxon>
        <taxon>Pseudomonadota</taxon>
        <taxon>Betaproteobacteria</taxon>
        <taxon>Burkholderiales</taxon>
        <taxon>Oxalobacteraceae</taxon>
        <taxon>Oxalicibacterium</taxon>
    </lineage>
</organism>
<dbReference type="EMBL" id="BMCG01000001">
    <property type="protein sequence ID" value="GGB98136.1"/>
    <property type="molecule type" value="Genomic_DNA"/>
</dbReference>
<keyword evidence="7" id="KW-1185">Reference proteome</keyword>
<evidence type="ECO:0000256" key="2">
    <source>
        <dbReference type="ARBA" id="ARBA00025483"/>
    </source>
</evidence>
<comment type="catalytic activity">
    <reaction evidence="4">
        <text>DNA(n) + a 2'-deoxyribonucleoside 5'-triphosphate = DNA(n+1) + diphosphate</text>
        <dbReference type="Rhea" id="RHEA:22508"/>
        <dbReference type="Rhea" id="RHEA-COMP:17339"/>
        <dbReference type="Rhea" id="RHEA-COMP:17340"/>
        <dbReference type="ChEBI" id="CHEBI:33019"/>
        <dbReference type="ChEBI" id="CHEBI:61560"/>
        <dbReference type="ChEBI" id="CHEBI:173112"/>
        <dbReference type="EC" id="2.7.7.7"/>
    </reaction>
</comment>
<dbReference type="InterPro" id="IPR036397">
    <property type="entry name" value="RNaseH_sf"/>
</dbReference>
<dbReference type="EC" id="2.7.7.7" evidence="1"/>
<comment type="subunit">
    <text evidence="3">DNA polymerase III contains a core (composed of alpha, epsilon and theta chains) that associates with a tau subunit. This core dimerizes to form the POLIII' complex. PolIII' associates with the gamma complex (composed of gamma, delta, delta', psi and chi chains) and with the beta chain to form the complete DNA polymerase III complex.</text>
</comment>
<dbReference type="InterPro" id="IPR013520">
    <property type="entry name" value="Ribonucl_H"/>
</dbReference>
<dbReference type="InterPro" id="IPR006054">
    <property type="entry name" value="DnaQ"/>
</dbReference>
<dbReference type="GO" id="GO:0045004">
    <property type="term" value="P:DNA replication proofreading"/>
    <property type="evidence" value="ECO:0007669"/>
    <property type="project" value="TreeGrafter"/>
</dbReference>
<sequence>MHPAERLLFVDLETTGANAFNDRITEIGIVTVEPDGRIDRWSSLVNPGVPISSFIRQLTGIDNAMVADAPAFGDLAHELDARLSQGLFIAHNARFDYGFLHHAFVRTGRALHAEALCTVKLSRRLYPQEKKHSLDTLIARHALVPAARHRALADADLLWQFWCRLQAVMPAATLADAVTALRHLPKIQMPEIATVETHTVASAAA</sequence>
<feature type="domain" description="Exonuclease" evidence="5">
    <location>
        <begin position="6"/>
        <end position="171"/>
    </location>
</feature>
<evidence type="ECO:0000313" key="7">
    <source>
        <dbReference type="Proteomes" id="UP000620266"/>
    </source>
</evidence>
<dbReference type="FunFam" id="3.30.420.10:FF:000045">
    <property type="entry name" value="3'-5' exonuclease DinG"/>
    <property type="match status" value="1"/>
</dbReference>
<dbReference type="GO" id="GO:0008408">
    <property type="term" value="F:3'-5' exonuclease activity"/>
    <property type="evidence" value="ECO:0007669"/>
    <property type="project" value="TreeGrafter"/>
</dbReference>
<reference evidence="6" key="2">
    <citation type="submission" date="2020-09" db="EMBL/GenBank/DDBJ databases">
        <authorList>
            <person name="Sun Q."/>
            <person name="Sedlacek I."/>
        </authorList>
    </citation>
    <scope>NUCLEOTIDE SEQUENCE</scope>
    <source>
        <strain evidence="6">CCM 7086</strain>
    </source>
</reference>
<dbReference type="GO" id="GO:0003677">
    <property type="term" value="F:DNA binding"/>
    <property type="evidence" value="ECO:0007669"/>
    <property type="project" value="InterPro"/>
</dbReference>
<dbReference type="PANTHER" id="PTHR30231">
    <property type="entry name" value="DNA POLYMERASE III SUBUNIT EPSILON"/>
    <property type="match status" value="1"/>
</dbReference>
<dbReference type="GO" id="GO:0005829">
    <property type="term" value="C:cytosol"/>
    <property type="evidence" value="ECO:0007669"/>
    <property type="project" value="TreeGrafter"/>
</dbReference>
<reference evidence="6" key="1">
    <citation type="journal article" date="2014" name="Int. J. Syst. Evol. Microbiol.">
        <title>Complete genome sequence of Corynebacterium casei LMG S-19264T (=DSM 44701T), isolated from a smear-ripened cheese.</title>
        <authorList>
            <consortium name="US DOE Joint Genome Institute (JGI-PGF)"/>
            <person name="Walter F."/>
            <person name="Albersmeier A."/>
            <person name="Kalinowski J."/>
            <person name="Ruckert C."/>
        </authorList>
    </citation>
    <scope>NUCLEOTIDE SEQUENCE</scope>
    <source>
        <strain evidence="6">CCM 7086</strain>
    </source>
</reference>
<dbReference type="GO" id="GO:0003887">
    <property type="term" value="F:DNA-directed DNA polymerase activity"/>
    <property type="evidence" value="ECO:0007669"/>
    <property type="project" value="UniProtKB-EC"/>
</dbReference>
<dbReference type="PANTHER" id="PTHR30231:SF37">
    <property type="entry name" value="EXODEOXYRIBONUCLEASE 10"/>
    <property type="match status" value="1"/>
</dbReference>
<evidence type="ECO:0000256" key="1">
    <source>
        <dbReference type="ARBA" id="ARBA00012417"/>
    </source>
</evidence>
<protein>
    <recommendedName>
        <fullName evidence="1">DNA-directed DNA polymerase</fullName>
        <ecNumber evidence="1">2.7.7.7</ecNumber>
    </recommendedName>
</protein>
<proteinExistence type="predicted"/>